<dbReference type="PROSITE" id="PS50931">
    <property type="entry name" value="HTH_LYSR"/>
    <property type="match status" value="1"/>
</dbReference>
<dbReference type="Gene3D" id="3.40.190.290">
    <property type="match status" value="1"/>
</dbReference>
<dbReference type="InterPro" id="IPR000847">
    <property type="entry name" value="LysR_HTH_N"/>
</dbReference>
<dbReference type="SUPFAM" id="SSF53850">
    <property type="entry name" value="Periplasmic binding protein-like II"/>
    <property type="match status" value="1"/>
</dbReference>
<dbReference type="OrthoDB" id="9786526at2"/>
<dbReference type="FunFam" id="1.10.10.10:FF:000001">
    <property type="entry name" value="LysR family transcriptional regulator"/>
    <property type="match status" value="1"/>
</dbReference>
<dbReference type="Gene3D" id="1.10.10.10">
    <property type="entry name" value="Winged helix-like DNA-binding domain superfamily/Winged helix DNA-binding domain"/>
    <property type="match status" value="1"/>
</dbReference>
<dbReference type="GO" id="GO:0006351">
    <property type="term" value="P:DNA-templated transcription"/>
    <property type="evidence" value="ECO:0007669"/>
    <property type="project" value="TreeGrafter"/>
</dbReference>
<evidence type="ECO:0000256" key="4">
    <source>
        <dbReference type="ARBA" id="ARBA00023125"/>
    </source>
</evidence>
<keyword evidence="5" id="KW-0804">Transcription</keyword>
<dbReference type="EMBL" id="LT670844">
    <property type="protein sequence ID" value="SHK07678.1"/>
    <property type="molecule type" value="Genomic_DNA"/>
</dbReference>
<dbReference type="PANTHER" id="PTHR30537:SF5">
    <property type="entry name" value="HTH-TYPE TRANSCRIPTIONAL ACTIVATOR TTDR-RELATED"/>
    <property type="match status" value="1"/>
</dbReference>
<accession>A0A1M6PI90</accession>
<evidence type="ECO:0000313" key="8">
    <source>
        <dbReference type="Proteomes" id="UP000189935"/>
    </source>
</evidence>
<evidence type="ECO:0000256" key="5">
    <source>
        <dbReference type="ARBA" id="ARBA00023163"/>
    </source>
</evidence>
<dbReference type="Proteomes" id="UP000189935">
    <property type="component" value="Chromosome I"/>
</dbReference>
<dbReference type="PRINTS" id="PR00039">
    <property type="entry name" value="HTHLYSR"/>
</dbReference>
<dbReference type="SUPFAM" id="SSF46785">
    <property type="entry name" value="Winged helix' DNA-binding domain"/>
    <property type="match status" value="1"/>
</dbReference>
<dbReference type="InterPro" id="IPR036390">
    <property type="entry name" value="WH_DNA-bd_sf"/>
</dbReference>
<comment type="function">
    <text evidence="1">NodD regulates the expression of the nodABCFE genes which encode other nodulation proteins. NodD is also a negative regulator of its own expression. Binds flavonoids as inducers.</text>
</comment>
<dbReference type="Pfam" id="PF00126">
    <property type="entry name" value="HTH_1"/>
    <property type="match status" value="1"/>
</dbReference>
<evidence type="ECO:0000256" key="3">
    <source>
        <dbReference type="ARBA" id="ARBA00023015"/>
    </source>
</evidence>
<dbReference type="RefSeq" id="WP_079538281.1">
    <property type="nucleotide sequence ID" value="NZ_LT670844.1"/>
</dbReference>
<organism evidence="7 8">
    <name type="scientific">Bradyrhizobium lablabi</name>
    <dbReference type="NCBI Taxonomy" id="722472"/>
    <lineage>
        <taxon>Bacteria</taxon>
        <taxon>Pseudomonadati</taxon>
        <taxon>Pseudomonadota</taxon>
        <taxon>Alphaproteobacteria</taxon>
        <taxon>Hyphomicrobiales</taxon>
        <taxon>Nitrobacteraceae</taxon>
        <taxon>Bradyrhizobium</taxon>
    </lineage>
</organism>
<evidence type="ECO:0000313" key="7">
    <source>
        <dbReference type="EMBL" id="SHK07678.1"/>
    </source>
</evidence>
<dbReference type="GO" id="GO:0043565">
    <property type="term" value="F:sequence-specific DNA binding"/>
    <property type="evidence" value="ECO:0007669"/>
    <property type="project" value="TreeGrafter"/>
</dbReference>
<dbReference type="AlphaFoldDB" id="A0A1M6PI90"/>
<dbReference type="CDD" id="cd08422">
    <property type="entry name" value="PBP2_CrgA_like"/>
    <property type="match status" value="1"/>
</dbReference>
<dbReference type="Pfam" id="PF03466">
    <property type="entry name" value="LysR_substrate"/>
    <property type="match status" value="1"/>
</dbReference>
<proteinExistence type="inferred from homology"/>
<reference evidence="7 8" key="1">
    <citation type="submission" date="2016-11" db="EMBL/GenBank/DDBJ databases">
        <authorList>
            <person name="Jaros S."/>
            <person name="Januszkiewicz K."/>
            <person name="Wedrychowicz H."/>
        </authorList>
    </citation>
    <scope>NUCLEOTIDE SEQUENCE [LARGE SCALE GENOMIC DNA]</scope>
    <source>
        <strain evidence="7 8">GAS499</strain>
    </source>
</reference>
<comment type="similarity">
    <text evidence="2">Belongs to the LysR transcriptional regulatory family.</text>
</comment>
<evidence type="ECO:0000256" key="2">
    <source>
        <dbReference type="ARBA" id="ARBA00009437"/>
    </source>
</evidence>
<gene>
    <name evidence="7" type="ORF">SAMN05444159_2351</name>
</gene>
<dbReference type="GO" id="GO:0003700">
    <property type="term" value="F:DNA-binding transcription factor activity"/>
    <property type="evidence" value="ECO:0007669"/>
    <property type="project" value="InterPro"/>
</dbReference>
<protein>
    <submittedName>
        <fullName evidence="7">DNA-binding transcriptional regulator, LysR family</fullName>
    </submittedName>
</protein>
<dbReference type="PANTHER" id="PTHR30537">
    <property type="entry name" value="HTH-TYPE TRANSCRIPTIONAL REGULATOR"/>
    <property type="match status" value="1"/>
</dbReference>
<keyword evidence="4 7" id="KW-0238">DNA-binding</keyword>
<dbReference type="InterPro" id="IPR005119">
    <property type="entry name" value="LysR_subst-bd"/>
</dbReference>
<sequence length="315" mass="33658">MLDRLTGLEVFVKVAASGSLSSAARAMGMSQTMVTKHIAAIEARLGVKLFHRTTRRLSITEAGRNYLESSGRILAEIEAAEAAVAADRVEPRGLLRINAPVSFGTRQIAPLLPEFAARHPLVTVELGLNDRLVDLAEEGWDLAIRIGNLGTSSLIARRIAPCRIVVCAAPSYLGARGTPRTVSNLSDHNCLGYTLSQRPVDQWAFGARADVDIQIAGNLRANNGDALLVAAVAGQGVIHQPTFIVADDLRAGTLVALTLDQPTVDLAGIYAVFLPDRHPPAKVRGFIDFLATRFLPEPPWDRGLAPPHASFVASG</sequence>
<keyword evidence="3" id="KW-0805">Transcription regulation</keyword>
<evidence type="ECO:0000259" key="6">
    <source>
        <dbReference type="PROSITE" id="PS50931"/>
    </source>
</evidence>
<feature type="domain" description="HTH lysR-type" evidence="6">
    <location>
        <begin position="3"/>
        <end position="60"/>
    </location>
</feature>
<dbReference type="InterPro" id="IPR058163">
    <property type="entry name" value="LysR-type_TF_proteobact-type"/>
</dbReference>
<evidence type="ECO:0000256" key="1">
    <source>
        <dbReference type="ARBA" id="ARBA00003502"/>
    </source>
</evidence>
<dbReference type="FunFam" id="3.40.190.290:FF:000001">
    <property type="entry name" value="Transcriptional regulator, LysR family"/>
    <property type="match status" value="1"/>
</dbReference>
<dbReference type="InterPro" id="IPR036388">
    <property type="entry name" value="WH-like_DNA-bd_sf"/>
</dbReference>
<name>A0A1M6PI90_9BRAD</name>